<reference evidence="2" key="1">
    <citation type="submission" date="2018-06" db="EMBL/GenBank/DDBJ databases">
        <authorList>
            <person name="Zhirakovskaya E."/>
        </authorList>
    </citation>
    <scope>NUCLEOTIDE SEQUENCE</scope>
</reference>
<evidence type="ECO:0000313" key="2">
    <source>
        <dbReference type="EMBL" id="VAW71736.1"/>
    </source>
</evidence>
<protein>
    <submittedName>
        <fullName evidence="2">Uncharacterized protein</fullName>
    </submittedName>
</protein>
<proteinExistence type="predicted"/>
<name>A0A3B0YTC4_9ZZZZ</name>
<feature type="non-terminal residue" evidence="2">
    <location>
        <position position="1"/>
    </location>
</feature>
<organism evidence="2">
    <name type="scientific">hydrothermal vent metagenome</name>
    <dbReference type="NCBI Taxonomy" id="652676"/>
    <lineage>
        <taxon>unclassified sequences</taxon>
        <taxon>metagenomes</taxon>
        <taxon>ecological metagenomes</taxon>
    </lineage>
</organism>
<dbReference type="EMBL" id="UOFL01000030">
    <property type="protein sequence ID" value="VAW71736.1"/>
    <property type="molecule type" value="Genomic_DNA"/>
</dbReference>
<dbReference type="AlphaFoldDB" id="A0A3B0YTC4"/>
<sequence>DSGEIEPSTFNPFADLKSMMDKDK</sequence>
<evidence type="ECO:0000256" key="1">
    <source>
        <dbReference type="SAM" id="MobiDB-lite"/>
    </source>
</evidence>
<gene>
    <name evidence="2" type="ORF">MNBD_GAMMA12-2081</name>
</gene>
<feature type="region of interest" description="Disordered" evidence="1">
    <location>
        <begin position="1"/>
        <end position="24"/>
    </location>
</feature>
<accession>A0A3B0YTC4</accession>